<dbReference type="InterPro" id="IPR001613">
    <property type="entry name" value="Flavin_amine_oxidase"/>
</dbReference>
<dbReference type="OMA" id="NDINIQP"/>
<feature type="chain" id="PRO_5037633684" description="Amine oxidase" evidence="6">
    <location>
        <begin position="27"/>
        <end position="516"/>
    </location>
</feature>
<feature type="binding site" evidence="3">
    <location>
        <position position="245"/>
    </location>
    <ligand>
        <name>FAD</name>
        <dbReference type="ChEBI" id="CHEBI:57692"/>
    </ligand>
</feature>
<feature type="signal peptide" evidence="6">
    <location>
        <begin position="1"/>
        <end position="26"/>
    </location>
</feature>
<dbReference type="Gene3D" id="3.50.50.60">
    <property type="entry name" value="FAD/NAD(P)-binding domain"/>
    <property type="match status" value="1"/>
</dbReference>
<dbReference type="EnsemblMetazoa" id="XM_038197243.1">
    <property type="protein sequence ID" value="XP_038053171.1"/>
    <property type="gene ID" value="LOC119725707"/>
</dbReference>
<accession>A0A913ZQ27</accession>
<comment type="cofactor">
    <cofactor evidence="1 4">
        <name>FAD</name>
        <dbReference type="ChEBI" id="CHEBI:57692"/>
    </cofactor>
</comment>
<proteinExistence type="inferred from homology"/>
<feature type="coiled-coil region" evidence="5">
    <location>
        <begin position="128"/>
        <end position="158"/>
    </location>
</feature>
<evidence type="ECO:0000313" key="9">
    <source>
        <dbReference type="Proteomes" id="UP000887568"/>
    </source>
</evidence>
<sequence>MTYCLIMFSQIHVVLDLLLFCFHAKALVNHGDTQARILILGAGASGLQAARTLHDNGMDDFIIVEAADRIGGRVQSAQFAGYTVPLGAGWVQRAGSQTDQLVHDLDLRRHTSDYDSLTIRNATGHDVTDEADANYERLEKAIDKLNELSARLKKNDDIPDMSQRSALRIGEWIPQSAIDKAIEWFEYDFEYADGPEVSSTEAVGLDEGEELYITDTGGFERIFDEVAGFLTTPAYINHTRLNQKVVSIDYRNDISVVVTCEDGTRYIGEYVLITFSIGVLQNPNLIQFIPTLPEWKDVEIKKFQMAAYTSIYLSFPSKFWDDTEWVLYASERKGYFPAFLNYQAAGLFPNGTPVIVVFVIGDESRRVEAQPSDATKAEIQQVLRDMYGDSIPEATDILVTRWSQNPLTEGSFSNVPVEVPTKCRQKLQSRVGRLFFGGEATSDHFSGYIVGGLDSGDREARKMLQCLEDFKECPTFEGDGLECEQAEADSACSVPSINTAFLGLFCLFGILCYRPI</sequence>
<evidence type="ECO:0000256" key="2">
    <source>
        <dbReference type="ARBA" id="ARBA00023002"/>
    </source>
</evidence>
<evidence type="ECO:0000256" key="6">
    <source>
        <dbReference type="SAM" id="SignalP"/>
    </source>
</evidence>
<dbReference type="PANTHER" id="PTHR10742:SF313">
    <property type="entry name" value="AMINE OXIDASE"/>
    <property type="match status" value="1"/>
</dbReference>
<feature type="binding site" evidence="3">
    <location>
        <position position="358"/>
    </location>
    <ligand>
        <name>substrate</name>
    </ligand>
</feature>
<name>A0A913ZQ27_PATMI</name>
<dbReference type="SUPFAM" id="SSF51905">
    <property type="entry name" value="FAD/NAD(P)-binding domain"/>
    <property type="match status" value="1"/>
</dbReference>
<dbReference type="AlphaFoldDB" id="A0A913ZQ27"/>
<feature type="binding site" evidence="3">
    <location>
        <begin position="65"/>
        <end position="66"/>
    </location>
    <ligand>
        <name>FAD</name>
        <dbReference type="ChEBI" id="CHEBI:57692"/>
    </ligand>
</feature>
<dbReference type="OrthoDB" id="5046242at2759"/>
<feature type="domain" description="Amine oxidase" evidence="7">
    <location>
        <begin position="45"/>
        <end position="464"/>
    </location>
</feature>
<dbReference type="PANTHER" id="PTHR10742">
    <property type="entry name" value="FLAVIN MONOAMINE OXIDASE"/>
    <property type="match status" value="1"/>
</dbReference>
<dbReference type="InterPro" id="IPR050281">
    <property type="entry name" value="Flavin_monoamine_oxidase"/>
</dbReference>
<dbReference type="Pfam" id="PF01593">
    <property type="entry name" value="Amino_oxidase"/>
    <property type="match status" value="1"/>
</dbReference>
<keyword evidence="4" id="KW-0274">FAD</keyword>
<evidence type="ECO:0000256" key="4">
    <source>
        <dbReference type="RuleBase" id="RU362067"/>
    </source>
</evidence>
<keyword evidence="6" id="KW-0732">Signal</keyword>
<keyword evidence="2 4" id="KW-0560">Oxidoreductase</keyword>
<dbReference type="InterPro" id="IPR036188">
    <property type="entry name" value="FAD/NAD-bd_sf"/>
</dbReference>
<evidence type="ECO:0000256" key="1">
    <source>
        <dbReference type="ARBA" id="ARBA00001974"/>
    </source>
</evidence>
<evidence type="ECO:0000313" key="8">
    <source>
        <dbReference type="EnsemblMetazoa" id="XP_038053171.1"/>
    </source>
</evidence>
<evidence type="ECO:0000256" key="5">
    <source>
        <dbReference type="SAM" id="Coils"/>
    </source>
</evidence>
<dbReference type="Proteomes" id="UP000887568">
    <property type="component" value="Unplaced"/>
</dbReference>
<protein>
    <recommendedName>
        <fullName evidence="4">Amine oxidase</fullName>
        <ecNumber evidence="4">1.4.3.-</ecNumber>
    </recommendedName>
</protein>
<keyword evidence="4" id="KW-0285">Flavoprotein</keyword>
<dbReference type="EC" id="1.4.3.-" evidence="4"/>
<dbReference type="GO" id="GO:0006598">
    <property type="term" value="P:polyamine catabolic process"/>
    <property type="evidence" value="ECO:0007669"/>
    <property type="project" value="TreeGrafter"/>
</dbReference>
<dbReference type="GeneID" id="119725707"/>
<dbReference type="Gene3D" id="3.90.660.10">
    <property type="match status" value="1"/>
</dbReference>
<keyword evidence="5" id="KW-0175">Coiled coil</keyword>
<dbReference type="SUPFAM" id="SSF54373">
    <property type="entry name" value="FAD-linked reductases, C-terminal domain"/>
    <property type="match status" value="1"/>
</dbReference>
<comment type="similarity">
    <text evidence="4">Belongs to the flavin monoamine oxidase family.</text>
</comment>
<evidence type="ECO:0000256" key="3">
    <source>
        <dbReference type="PIRSR" id="PIRSR601613-1"/>
    </source>
</evidence>
<evidence type="ECO:0000259" key="7">
    <source>
        <dbReference type="Pfam" id="PF01593"/>
    </source>
</evidence>
<feature type="binding site" evidence="3">
    <location>
        <position position="45"/>
    </location>
    <ligand>
        <name>FAD</name>
        <dbReference type="ChEBI" id="CHEBI:57692"/>
    </ligand>
</feature>
<dbReference type="InterPro" id="IPR002937">
    <property type="entry name" value="Amino_oxidase"/>
</dbReference>
<dbReference type="PRINTS" id="PR00757">
    <property type="entry name" value="AMINEOXDASEF"/>
</dbReference>
<keyword evidence="9" id="KW-1185">Reference proteome</keyword>
<dbReference type="GO" id="GO:0008131">
    <property type="term" value="F:primary methylamine oxidase activity"/>
    <property type="evidence" value="ECO:0007669"/>
    <property type="project" value="UniProtKB-ARBA"/>
</dbReference>
<reference evidence="8" key="1">
    <citation type="submission" date="2022-11" db="UniProtKB">
        <authorList>
            <consortium name="EnsemblMetazoa"/>
        </authorList>
    </citation>
    <scope>IDENTIFICATION</scope>
</reference>
<organism evidence="8 9">
    <name type="scientific">Patiria miniata</name>
    <name type="common">Bat star</name>
    <name type="synonym">Asterina miniata</name>
    <dbReference type="NCBI Taxonomy" id="46514"/>
    <lineage>
        <taxon>Eukaryota</taxon>
        <taxon>Metazoa</taxon>
        <taxon>Echinodermata</taxon>
        <taxon>Eleutherozoa</taxon>
        <taxon>Asterozoa</taxon>
        <taxon>Asteroidea</taxon>
        <taxon>Valvatacea</taxon>
        <taxon>Valvatida</taxon>
        <taxon>Asterinidae</taxon>
        <taxon>Patiria</taxon>
    </lineage>
</organism>
<dbReference type="RefSeq" id="XP_038053171.1">
    <property type="nucleotide sequence ID" value="XM_038197243.1"/>
</dbReference>